<dbReference type="Gene3D" id="3.90.180.10">
    <property type="entry name" value="Medium-chain alcohol dehydrogenases, catalytic domain"/>
    <property type="match status" value="1"/>
</dbReference>
<gene>
    <name evidence="8" type="ORF">GOOTI_136_00110</name>
</gene>
<reference evidence="8" key="1">
    <citation type="submission" date="2012-02" db="EMBL/GenBank/DDBJ databases">
        <title>Whole genome shotgun sequence of Gordonia otitidis NBRC 100426.</title>
        <authorList>
            <person name="Yoshida I."/>
            <person name="Hosoyama A."/>
            <person name="Tsuchikane K."/>
            <person name="Katsumata H."/>
            <person name="Yamazaki S."/>
            <person name="Fujita N."/>
        </authorList>
    </citation>
    <scope>NUCLEOTIDE SEQUENCE [LARGE SCALE GENOMIC DNA]</scope>
    <source>
        <strain evidence="8">NBRC 100426</strain>
    </source>
</reference>
<sequence length="364" mass="37816">MRAHAAVMVAEDAPLEYLEIDFRPPAPTDVVVRVEATPFCITDWLGVRGALGIAARGILPTILGHAAVGEVVDVGADVTRVRAGDRVIVPATPECGRCQWCAHGRMDQCAELFAPPAVIGSTTDGVPVTAYGNVGSYAEVVVVREIGVFAVRSDLPAEWLSMIGCGICSGVGAVLNVAQVRPGSSVAIIGCGQVGLWMVQGARLAGADRIIAADPDESRRSSALRLGATDVIDSGAVDVVGCIKDLTAGIGVDYGFDAGGTSGAVVDAFRATSLAGVVVLTSLESTSATVTLPLFDLALRGRDVRSAQSGRTSFTRDIPLYTRWLETGQLDAPAMLGNRYRLGDVNGALDAAGRRTELTPMIVN</sequence>
<evidence type="ECO:0000259" key="6">
    <source>
        <dbReference type="Pfam" id="PF00107"/>
    </source>
</evidence>
<dbReference type="FunFam" id="3.40.50.720:FF:000003">
    <property type="entry name" value="S-(hydroxymethyl)glutathione dehydrogenase"/>
    <property type="match status" value="1"/>
</dbReference>
<evidence type="ECO:0000256" key="2">
    <source>
        <dbReference type="ARBA" id="ARBA00008072"/>
    </source>
</evidence>
<evidence type="ECO:0000313" key="9">
    <source>
        <dbReference type="Proteomes" id="UP000005038"/>
    </source>
</evidence>
<comment type="cofactor">
    <cofactor evidence="1">
        <name>Zn(2+)</name>
        <dbReference type="ChEBI" id="CHEBI:29105"/>
    </cofactor>
</comment>
<keyword evidence="3" id="KW-0479">Metal-binding</keyword>
<dbReference type="RefSeq" id="WP_007239298.1">
    <property type="nucleotide sequence ID" value="NZ_BAFB01000136.1"/>
</dbReference>
<evidence type="ECO:0000256" key="1">
    <source>
        <dbReference type="ARBA" id="ARBA00001947"/>
    </source>
</evidence>
<keyword evidence="9" id="KW-1185">Reference proteome</keyword>
<dbReference type="PANTHER" id="PTHR43880:SF12">
    <property type="entry name" value="ALCOHOL DEHYDROGENASE CLASS-3"/>
    <property type="match status" value="1"/>
</dbReference>
<dbReference type="SUPFAM" id="SSF51735">
    <property type="entry name" value="NAD(P)-binding Rossmann-fold domains"/>
    <property type="match status" value="1"/>
</dbReference>
<accession>H5TNL5</accession>
<evidence type="ECO:0000259" key="7">
    <source>
        <dbReference type="Pfam" id="PF08240"/>
    </source>
</evidence>
<dbReference type="InterPro" id="IPR013149">
    <property type="entry name" value="ADH-like_C"/>
</dbReference>
<feature type="domain" description="Alcohol dehydrogenase-like N-terminal" evidence="7">
    <location>
        <begin position="27"/>
        <end position="150"/>
    </location>
</feature>
<dbReference type="SUPFAM" id="SSF50129">
    <property type="entry name" value="GroES-like"/>
    <property type="match status" value="1"/>
</dbReference>
<dbReference type="PANTHER" id="PTHR43880">
    <property type="entry name" value="ALCOHOL DEHYDROGENASE"/>
    <property type="match status" value="1"/>
</dbReference>
<dbReference type="InterPro" id="IPR011032">
    <property type="entry name" value="GroES-like_sf"/>
</dbReference>
<dbReference type="InterPro" id="IPR036291">
    <property type="entry name" value="NAD(P)-bd_dom_sf"/>
</dbReference>
<proteinExistence type="inferred from homology"/>
<dbReference type="GO" id="GO:0051903">
    <property type="term" value="F:S-(hydroxymethyl)glutathione dehydrogenase [NAD(P)+] activity"/>
    <property type="evidence" value="ECO:0007669"/>
    <property type="project" value="TreeGrafter"/>
</dbReference>
<dbReference type="Pfam" id="PF00107">
    <property type="entry name" value="ADH_zinc_N"/>
    <property type="match status" value="1"/>
</dbReference>
<keyword evidence="4" id="KW-0862">Zinc</keyword>
<organism evidence="8 9">
    <name type="scientific">Gordonia otitidis (strain DSM 44809 / CCUG 52243 / JCM 12355 / NBRC 100426 / IFM 10032)</name>
    <dbReference type="NCBI Taxonomy" id="1108044"/>
    <lineage>
        <taxon>Bacteria</taxon>
        <taxon>Bacillati</taxon>
        <taxon>Actinomycetota</taxon>
        <taxon>Actinomycetes</taxon>
        <taxon>Mycobacteriales</taxon>
        <taxon>Gordoniaceae</taxon>
        <taxon>Gordonia</taxon>
    </lineage>
</organism>
<comment type="similarity">
    <text evidence="2">Belongs to the zinc-containing alcohol dehydrogenase family.</text>
</comment>
<dbReference type="Pfam" id="PF08240">
    <property type="entry name" value="ADH_N"/>
    <property type="match status" value="1"/>
</dbReference>
<dbReference type="STRING" id="1108044.GOOTI_136_00110"/>
<feature type="domain" description="Alcohol dehydrogenase-like C-terminal" evidence="6">
    <location>
        <begin position="194"/>
        <end position="318"/>
    </location>
</feature>
<dbReference type="InterPro" id="IPR013154">
    <property type="entry name" value="ADH-like_N"/>
</dbReference>
<keyword evidence="5" id="KW-0520">NAD</keyword>
<dbReference type="AlphaFoldDB" id="H5TNL5"/>
<evidence type="ECO:0000256" key="4">
    <source>
        <dbReference type="ARBA" id="ARBA00022833"/>
    </source>
</evidence>
<evidence type="ECO:0000313" key="8">
    <source>
        <dbReference type="EMBL" id="GAB35073.1"/>
    </source>
</evidence>
<protein>
    <submittedName>
        <fullName evidence="8">Alcohol dehydrogenase class III</fullName>
    </submittedName>
</protein>
<comment type="caution">
    <text evidence="8">The sequence shown here is derived from an EMBL/GenBank/DDBJ whole genome shotgun (WGS) entry which is preliminary data.</text>
</comment>
<dbReference type="GO" id="GO:0005829">
    <property type="term" value="C:cytosol"/>
    <property type="evidence" value="ECO:0007669"/>
    <property type="project" value="TreeGrafter"/>
</dbReference>
<dbReference type="EMBL" id="BAFB01000136">
    <property type="protein sequence ID" value="GAB35073.1"/>
    <property type="molecule type" value="Genomic_DNA"/>
</dbReference>
<dbReference type="GO" id="GO:0046294">
    <property type="term" value="P:formaldehyde catabolic process"/>
    <property type="evidence" value="ECO:0007669"/>
    <property type="project" value="TreeGrafter"/>
</dbReference>
<evidence type="ECO:0000256" key="5">
    <source>
        <dbReference type="ARBA" id="ARBA00023027"/>
    </source>
</evidence>
<name>H5TNL5_GORO1</name>
<dbReference type="Gene3D" id="3.40.50.720">
    <property type="entry name" value="NAD(P)-binding Rossmann-like Domain"/>
    <property type="match status" value="1"/>
</dbReference>
<evidence type="ECO:0000256" key="3">
    <source>
        <dbReference type="ARBA" id="ARBA00022723"/>
    </source>
</evidence>
<dbReference type="GO" id="GO:0008270">
    <property type="term" value="F:zinc ion binding"/>
    <property type="evidence" value="ECO:0007669"/>
    <property type="project" value="TreeGrafter"/>
</dbReference>
<dbReference type="Proteomes" id="UP000005038">
    <property type="component" value="Unassembled WGS sequence"/>
</dbReference>